<gene>
    <name evidence="1" type="ORF">K3152_09820</name>
</gene>
<dbReference type="SUPFAM" id="SSF109604">
    <property type="entry name" value="HD-domain/PDEase-like"/>
    <property type="match status" value="1"/>
</dbReference>
<evidence type="ECO:0000313" key="1">
    <source>
        <dbReference type="EMBL" id="MBX7458542.1"/>
    </source>
</evidence>
<sequence length="197" mass="22161">MLDTISPDLLRDLQQRHAEPQRFYHDWSHVEALLGHLRGIEALIHDKAGVLHAILFHDAIYDPRARDNERKSAALLVETDPPIGAASLVLAETAILATEGHRMPEAPPGAASDIAHFLDMDLAILGASEERFDIYERQIRREYAHVPEDAFRKGRSAVLEGFAARERLYFSDWGYERFEMKARANLARSIAALHAGC</sequence>
<reference evidence="1 2" key="1">
    <citation type="submission" date="2021-08" db="EMBL/GenBank/DDBJ databases">
        <title>Comparative Genomics Analysis of the Genus Qipengyuania Reveals Extensive Genetic Diversity and Metabolic Versatility, Including the Description of Fifteen Novel Species.</title>
        <authorList>
            <person name="Liu Y."/>
        </authorList>
    </citation>
    <scope>NUCLEOTIDE SEQUENCE [LARGE SCALE GENOMIC DNA]</scope>
    <source>
        <strain evidence="1 2">1NDH17</strain>
    </source>
</reference>
<name>A0ABS7IYA9_9SPHN</name>
<dbReference type="PANTHER" id="PTHR21174">
    <property type="match status" value="1"/>
</dbReference>
<dbReference type="RefSeq" id="WP_221573942.1">
    <property type="nucleotide sequence ID" value="NZ_JAIGNK010000003.1"/>
</dbReference>
<protein>
    <recommendedName>
        <fullName evidence="3">Metal-dependent HD superfamily phosphohydrolase</fullName>
    </recommendedName>
</protein>
<dbReference type="PIRSF" id="PIRSF035170">
    <property type="entry name" value="HD_phosphohydro"/>
    <property type="match status" value="1"/>
</dbReference>
<dbReference type="PANTHER" id="PTHR21174:SF0">
    <property type="entry name" value="HD PHOSPHOHYDROLASE FAMILY PROTEIN-RELATED"/>
    <property type="match status" value="1"/>
</dbReference>
<comment type="caution">
    <text evidence="1">The sequence shown here is derived from an EMBL/GenBank/DDBJ whole genome shotgun (WGS) entry which is preliminary data.</text>
</comment>
<dbReference type="EMBL" id="JAIGNK010000003">
    <property type="protein sequence ID" value="MBX7458542.1"/>
    <property type="molecule type" value="Genomic_DNA"/>
</dbReference>
<proteinExistence type="predicted"/>
<dbReference type="InterPro" id="IPR009218">
    <property type="entry name" value="HD_phosphohydro"/>
</dbReference>
<organism evidence="1 2">
    <name type="scientific">Qipengyuania polymorpha</name>
    <dbReference type="NCBI Taxonomy" id="2867234"/>
    <lineage>
        <taxon>Bacteria</taxon>
        <taxon>Pseudomonadati</taxon>
        <taxon>Pseudomonadota</taxon>
        <taxon>Alphaproteobacteria</taxon>
        <taxon>Sphingomonadales</taxon>
        <taxon>Erythrobacteraceae</taxon>
        <taxon>Qipengyuania</taxon>
    </lineage>
</organism>
<dbReference type="Proteomes" id="UP000783253">
    <property type="component" value="Unassembled WGS sequence"/>
</dbReference>
<evidence type="ECO:0008006" key="3">
    <source>
        <dbReference type="Google" id="ProtNLM"/>
    </source>
</evidence>
<accession>A0ABS7IYA9</accession>
<evidence type="ECO:0000313" key="2">
    <source>
        <dbReference type="Proteomes" id="UP000783253"/>
    </source>
</evidence>
<keyword evidence="2" id="KW-1185">Reference proteome</keyword>